<dbReference type="Proteomes" id="UP000011550">
    <property type="component" value="Unassembled WGS sequence"/>
</dbReference>
<evidence type="ECO:0000313" key="3">
    <source>
        <dbReference type="Proteomes" id="UP000011550"/>
    </source>
</evidence>
<evidence type="ECO:0000256" key="1">
    <source>
        <dbReference type="SAM" id="Phobius"/>
    </source>
</evidence>
<sequence>MSAVVASRVIETPFKYLSAAVGGFVLLFLGSLIGLGVLGIPHPLAFLGMGASSGTLRIRFSSGRSDSVAI</sequence>
<protein>
    <submittedName>
        <fullName evidence="2">Uncharacterized protein</fullName>
    </submittedName>
</protein>
<dbReference type="EMBL" id="AOLN01000018">
    <property type="protein sequence ID" value="ELZ91709.1"/>
    <property type="molecule type" value="Genomic_DNA"/>
</dbReference>
<gene>
    <name evidence="2" type="ORF">C440_15384</name>
</gene>
<keyword evidence="1" id="KW-0812">Transmembrane</keyword>
<name>M0I8C3_9EURY</name>
<dbReference type="RefSeq" id="WP_008321528.1">
    <property type="nucleotide sequence ID" value="NZ_AOLN01000018.1"/>
</dbReference>
<dbReference type="AlphaFoldDB" id="M0I8C3"/>
<feature type="transmembrane region" description="Helical" evidence="1">
    <location>
        <begin position="16"/>
        <end position="40"/>
    </location>
</feature>
<reference evidence="2 3" key="1">
    <citation type="journal article" date="2014" name="PLoS Genet.">
        <title>Phylogenetically driven sequencing of extremely halophilic archaea reveals strategies for static and dynamic osmo-response.</title>
        <authorList>
            <person name="Becker E.A."/>
            <person name="Seitzer P.M."/>
            <person name="Tritt A."/>
            <person name="Larsen D."/>
            <person name="Krusor M."/>
            <person name="Yao A.I."/>
            <person name="Wu D."/>
            <person name="Madern D."/>
            <person name="Eisen J.A."/>
            <person name="Darling A.E."/>
            <person name="Facciotti M.T."/>
        </authorList>
    </citation>
    <scope>NUCLEOTIDE SEQUENCE [LARGE SCALE GENOMIC DNA]</scope>
    <source>
        <strain evidence="2 3">ATCC BAA-1512</strain>
    </source>
</reference>
<evidence type="ECO:0000313" key="2">
    <source>
        <dbReference type="EMBL" id="ELZ91709.1"/>
    </source>
</evidence>
<keyword evidence="1" id="KW-1133">Transmembrane helix</keyword>
<proteinExistence type="predicted"/>
<accession>M0I8C3</accession>
<dbReference type="PATRIC" id="fig|662479.7.peg.3118"/>
<comment type="caution">
    <text evidence="2">The sequence shown here is derived from an EMBL/GenBank/DDBJ whole genome shotgun (WGS) entry which is preliminary data.</text>
</comment>
<organism evidence="2 3">
    <name type="scientific">Haloferax mucosum ATCC BAA-1512</name>
    <dbReference type="NCBI Taxonomy" id="662479"/>
    <lineage>
        <taxon>Archaea</taxon>
        <taxon>Methanobacteriati</taxon>
        <taxon>Methanobacteriota</taxon>
        <taxon>Stenosarchaea group</taxon>
        <taxon>Halobacteria</taxon>
        <taxon>Halobacteriales</taxon>
        <taxon>Haloferacaceae</taxon>
        <taxon>Haloferax</taxon>
    </lineage>
</organism>
<keyword evidence="1" id="KW-0472">Membrane</keyword>
<keyword evidence="3" id="KW-1185">Reference proteome</keyword>